<dbReference type="PANTHER" id="PTHR22870:SF408">
    <property type="entry name" value="OS09G0560450 PROTEIN"/>
    <property type="match status" value="1"/>
</dbReference>
<dbReference type="PANTHER" id="PTHR22870">
    <property type="entry name" value="REGULATOR OF CHROMOSOME CONDENSATION"/>
    <property type="match status" value="1"/>
</dbReference>
<dbReference type="InterPro" id="IPR009091">
    <property type="entry name" value="RCC1/BLIP-II"/>
</dbReference>
<dbReference type="PROSITE" id="PS50012">
    <property type="entry name" value="RCC1_3"/>
    <property type="match status" value="6"/>
</dbReference>
<dbReference type="AlphaFoldDB" id="A0A0W0XZB3"/>
<evidence type="ECO:0000256" key="1">
    <source>
        <dbReference type="ARBA" id="ARBA00022737"/>
    </source>
</evidence>
<accession>A0A0W0XZB3</accession>
<dbReference type="PATRIC" id="fig|45073.5.peg.1535"/>
<evidence type="ECO:0000259" key="2">
    <source>
        <dbReference type="Pfam" id="PF25390"/>
    </source>
</evidence>
<dbReference type="Pfam" id="PF25390">
    <property type="entry name" value="WD40_RLD"/>
    <property type="match status" value="1"/>
</dbReference>
<organism evidence="3 4">
    <name type="scientific">Legionella quinlivanii</name>
    <dbReference type="NCBI Taxonomy" id="45073"/>
    <lineage>
        <taxon>Bacteria</taxon>
        <taxon>Pseudomonadati</taxon>
        <taxon>Pseudomonadota</taxon>
        <taxon>Gammaproteobacteria</taxon>
        <taxon>Legionellales</taxon>
        <taxon>Legionellaceae</taxon>
        <taxon>Legionella</taxon>
    </lineage>
</organism>
<dbReference type="PRINTS" id="PR00633">
    <property type="entry name" value="RCCNDNSATION"/>
</dbReference>
<name>A0A0W0XZB3_9GAMM</name>
<dbReference type="SUPFAM" id="SSF50985">
    <property type="entry name" value="RCC1/BLIP-II"/>
    <property type="match status" value="1"/>
</dbReference>
<feature type="domain" description="RCC1-like" evidence="2">
    <location>
        <begin position="251"/>
        <end position="589"/>
    </location>
</feature>
<dbReference type="InterPro" id="IPR000408">
    <property type="entry name" value="Reg_chr_condens"/>
</dbReference>
<dbReference type="InterPro" id="IPR058923">
    <property type="entry name" value="RCC1-like_dom"/>
</dbReference>
<dbReference type="OrthoDB" id="5654229at2"/>
<sequence length="629" mass="63656">MIKQWLKAGFFTSLIFSGVVDAAIPKFSLAPLTPTILNVPSNASASVSYLVRNNTSLPRVLTMQPLPGIAQVVNAGTCGNPFYLNPGQTCVLGLQVNGSQLPVSGIHDGPVICKTMGPGNNSPDPFLCSRPDPLSILNISLSAATTGHLLWVYNGVPVTNVDLLTDTSGIITLSNTGINTVTNLQINIPAPYNAYFSNGCGASLSPNSSCNVSYNIPSPVFSNNFVITATGLNADNSPLPLSVEIGPVGPVQCWGENNTGQLGNGTTTPPALPVTSPADPLSVVLGITNATEISGGSTYTCALLATRQVQCWGANNVGQLGNGAPLPGATSLTAVNVVGINTAVDISAGENHACAVLANGTVQCWGANNVGQLGNGLTTNSSTPVTVAGITNAIEVSAGFYHTCAVLANGQVSCWGANDAGQLGNGTTAPLPQFFPAAPVIGVDNAIAITTSSSTSCALLANTQVKCWGLNNAGQVGMGQFTPSVPTPTTVVGVNNVGVLSGITDLSGRGFHTTALGSNGLVYAWGLNNAAQLGNGTLINSPFPTLVLGITPPAIDVSSGLVHACALLINGQMQCWGKNEFGQLGLGNAPPPPSVPPDIYTSAQTVLGLTNGIGLLEHGSAAISCAIVS</sequence>
<dbReference type="InterPro" id="IPR051210">
    <property type="entry name" value="Ub_ligase/GEF_domain"/>
</dbReference>
<keyword evidence="4" id="KW-1185">Reference proteome</keyword>
<proteinExistence type="predicted"/>
<dbReference type="Proteomes" id="UP000054618">
    <property type="component" value="Unassembled WGS sequence"/>
</dbReference>
<reference evidence="3 4" key="1">
    <citation type="submission" date="2015-11" db="EMBL/GenBank/DDBJ databases">
        <title>Genomic analysis of 38 Legionella species identifies large and diverse effector repertoires.</title>
        <authorList>
            <person name="Burstein D."/>
            <person name="Amaro F."/>
            <person name="Zusman T."/>
            <person name="Lifshitz Z."/>
            <person name="Cohen O."/>
            <person name="Gilbert J.A."/>
            <person name="Pupko T."/>
            <person name="Shuman H.A."/>
            <person name="Segal G."/>
        </authorList>
    </citation>
    <scope>NUCLEOTIDE SEQUENCE [LARGE SCALE GENOMIC DNA]</scope>
    <source>
        <strain evidence="3 4">CDC#1442-AUS-E</strain>
    </source>
</reference>
<protein>
    <submittedName>
        <fullName evidence="3">Protein with a bacterial immunoglobulin-like domain protein</fullName>
    </submittedName>
</protein>
<dbReference type="RefSeq" id="WP_058507566.1">
    <property type="nucleotide sequence ID" value="NZ_CAAAIK010000001.1"/>
</dbReference>
<dbReference type="STRING" id="45073.Lqui_1454"/>
<evidence type="ECO:0000313" key="4">
    <source>
        <dbReference type="Proteomes" id="UP000054618"/>
    </source>
</evidence>
<keyword evidence="1" id="KW-0677">Repeat</keyword>
<comment type="caution">
    <text evidence="3">The sequence shown here is derived from an EMBL/GenBank/DDBJ whole genome shotgun (WGS) entry which is preliminary data.</text>
</comment>
<dbReference type="Gene3D" id="2.130.10.30">
    <property type="entry name" value="Regulator of chromosome condensation 1/beta-lactamase-inhibitor protein II"/>
    <property type="match status" value="2"/>
</dbReference>
<dbReference type="EMBL" id="LNYS01000008">
    <property type="protein sequence ID" value="KTD50129.1"/>
    <property type="molecule type" value="Genomic_DNA"/>
</dbReference>
<evidence type="ECO:0000313" key="3">
    <source>
        <dbReference type="EMBL" id="KTD50129.1"/>
    </source>
</evidence>
<gene>
    <name evidence="3" type="ORF">Lqui_1454</name>
</gene>